<reference evidence="2 3" key="1">
    <citation type="journal article" date="2013" name="J. Microbiol. Biotechnol.">
        <title>Novosphingobium ginsenosidimutans sp. nov., with the ability to convert ginsenoside.</title>
        <authorList>
            <person name="Kim J.K."/>
            <person name="He D."/>
            <person name="Liu Q.M."/>
            <person name="Park H.Y."/>
            <person name="Jung M.S."/>
            <person name="Yoon M.H."/>
            <person name="Kim S.C."/>
            <person name="Im W.T."/>
        </authorList>
    </citation>
    <scope>NUCLEOTIDE SEQUENCE [LARGE SCALE GENOMIC DNA]</scope>
    <source>
        <strain evidence="2 3">FW-6</strain>
    </source>
</reference>
<feature type="region of interest" description="Disordered" evidence="1">
    <location>
        <begin position="1"/>
        <end position="36"/>
    </location>
</feature>
<name>A0A5B8S9Q2_9SPHN</name>
<evidence type="ECO:0000313" key="3">
    <source>
        <dbReference type="Proteomes" id="UP000321172"/>
    </source>
</evidence>
<dbReference type="EMBL" id="CP042345">
    <property type="protein sequence ID" value="QEA17412.1"/>
    <property type="molecule type" value="Genomic_DNA"/>
</dbReference>
<protein>
    <submittedName>
        <fullName evidence="2">Copper resistance protein B</fullName>
    </submittedName>
</protein>
<dbReference type="OrthoDB" id="9778934at2"/>
<feature type="compositionally biased region" description="Pro residues" evidence="1">
    <location>
        <begin position="1"/>
        <end position="27"/>
    </location>
</feature>
<dbReference type="KEGG" id="ngf:FRF71_01065"/>
<dbReference type="Proteomes" id="UP000321172">
    <property type="component" value="Chromosome"/>
</dbReference>
<evidence type="ECO:0000256" key="1">
    <source>
        <dbReference type="SAM" id="MobiDB-lite"/>
    </source>
</evidence>
<dbReference type="Pfam" id="PF05275">
    <property type="entry name" value="CopB"/>
    <property type="match status" value="1"/>
</dbReference>
<dbReference type="InterPro" id="IPR007939">
    <property type="entry name" value="Cu-R_B_prcur"/>
</dbReference>
<gene>
    <name evidence="2" type="ORF">FRF71_01065</name>
</gene>
<dbReference type="AlphaFoldDB" id="A0A5B8S9Q2"/>
<keyword evidence="3" id="KW-1185">Reference proteome</keyword>
<proteinExistence type="predicted"/>
<dbReference type="GO" id="GO:0006878">
    <property type="term" value="P:intracellular copper ion homeostasis"/>
    <property type="evidence" value="ECO:0007669"/>
    <property type="project" value="InterPro"/>
</dbReference>
<accession>A0A5B8S9Q2</accession>
<sequence length="267" mass="29162">MPQPVGEPQPEPVDPSPGPTMELPPPEEAGSGPPRAADAIWGAEAMAPSRAALKREHGSTVTTWLQADRLEYQARQGHDGLLWDVQGYYGNPTSKLWLKSEGEAALGEEVEDAEVQALWSRAVAPFWDLQVGVRQDLAGETDTHAVVGIQGLAPYLFEIDAALFLSQRGDLTARIEAEVDQRITQKLILQPRVEVSLAAQDNPARKVGAGVDKIEAGLRLRYEIVPEFAPYIGIEQGWRLGDSARYARLAGEDPSVTSVVMGVRFWF</sequence>
<evidence type="ECO:0000313" key="2">
    <source>
        <dbReference type="EMBL" id="QEA17412.1"/>
    </source>
</evidence>
<organism evidence="2 3">
    <name type="scientific">Novosphingobium ginsenosidimutans</name>
    <dbReference type="NCBI Taxonomy" id="1176536"/>
    <lineage>
        <taxon>Bacteria</taxon>
        <taxon>Pseudomonadati</taxon>
        <taxon>Pseudomonadota</taxon>
        <taxon>Alphaproteobacteria</taxon>
        <taxon>Sphingomonadales</taxon>
        <taxon>Sphingomonadaceae</taxon>
        <taxon>Novosphingobium</taxon>
    </lineage>
</organism>
<dbReference type="GO" id="GO:0009279">
    <property type="term" value="C:cell outer membrane"/>
    <property type="evidence" value="ECO:0007669"/>
    <property type="project" value="InterPro"/>
</dbReference>
<dbReference type="GO" id="GO:0005507">
    <property type="term" value="F:copper ion binding"/>
    <property type="evidence" value="ECO:0007669"/>
    <property type="project" value="InterPro"/>
</dbReference>